<sequence length="754" mass="83203">MFLELELARGTPVEAMERKRDGVTPTAARVENDDRRTVGLFVPNEARPVLDQILRDYATGPLTPAGEPQRKGFVEPIEQVRRARFETFWTDDDARLPEDPTERIWWEVWCVRSAEVELDALVNRLDARAAARDHRLYFPETVVVPVLTDRVTIELMLFSRFAITELRRASDAPTVFLDSDRDEQIGWSRELAERIVWPGSDAPAVCLLDTGVNRAHDLLEPAVSSGELHAVNASWGVNDTGAGHGTGMAGLALHGDLTTHLASMDARNLQHRLESVKILPPPGHSKTEERFYGPVTQSAIVIPEIERPTRARVFCMAVTNDKMSGARPTTWSAALDQAAAGVMIGDEGTPRRLIVTSTGNAPNHIERDRLVDADHIPIEDPAQAWNVLTVGGYTDKIEITEAAFAGYRPLAEAGDLSPHTRTSTSWARKSPFKPDLLMEAGNRALSPSGTDVLNADSLGLLSTGPDTDRQPLIPFRATSAATASAARMAARLMAAHPDYWPETVRALMVHGAEWTPPMRAAFDRAEGLRETAALLRRYGYGVADFERANASATNHVALVSQAAIQPYRARPARGFKECHFYPLPWPREALERLGDADVELKITLSYFIEPNPGISAGIDPYRYQSFGLRFDLRRRGESVREFAKRVNMAERSEGERITGVVDGDHWLFGPSSISAGSLHCDVWTGPAASLLTRDTICVRPIGGWWRNRAGVTTCERQARYALVVSLKTDEVEVDLHTPVDLAVRNASGIEIGFD</sequence>
<organism evidence="2 3">
    <name type="scientific">Roseivivax sediminis</name>
    <dbReference type="NCBI Taxonomy" id="936889"/>
    <lineage>
        <taxon>Bacteria</taxon>
        <taxon>Pseudomonadati</taxon>
        <taxon>Pseudomonadota</taxon>
        <taxon>Alphaproteobacteria</taxon>
        <taxon>Rhodobacterales</taxon>
        <taxon>Roseobacteraceae</taxon>
        <taxon>Roseivivax</taxon>
    </lineage>
</organism>
<dbReference type="InterPro" id="IPR034074">
    <property type="entry name" value="Y4bN_pept_dom"/>
</dbReference>
<dbReference type="CDD" id="cd04847">
    <property type="entry name" value="Peptidases_S8_Subtilisin_like_2"/>
    <property type="match status" value="1"/>
</dbReference>
<keyword evidence="3" id="KW-1185">Reference proteome</keyword>
<evidence type="ECO:0000313" key="3">
    <source>
        <dbReference type="Proteomes" id="UP000325289"/>
    </source>
</evidence>
<dbReference type="Pfam" id="PF00082">
    <property type="entry name" value="Peptidase_S8"/>
    <property type="match status" value="1"/>
</dbReference>
<evidence type="ECO:0000313" key="2">
    <source>
        <dbReference type="EMBL" id="SFE92483.1"/>
    </source>
</evidence>
<reference evidence="2 3" key="1">
    <citation type="submission" date="2016-10" db="EMBL/GenBank/DDBJ databases">
        <authorList>
            <person name="Varghese N."/>
            <person name="Submissions S."/>
        </authorList>
    </citation>
    <scope>NUCLEOTIDE SEQUENCE [LARGE SCALE GENOMIC DNA]</scope>
    <source>
        <strain evidence="3">YIM D21,KCTC 23444,ACCC 10710</strain>
    </source>
</reference>
<dbReference type="SUPFAM" id="SSF52743">
    <property type="entry name" value="Subtilisin-like"/>
    <property type="match status" value="1"/>
</dbReference>
<feature type="domain" description="Peptidase S8/S53" evidence="1">
    <location>
        <begin position="202"/>
        <end position="541"/>
    </location>
</feature>
<dbReference type="AlphaFoldDB" id="A0A1I2EIG9"/>
<proteinExistence type="predicted"/>
<accession>A0A1I2EIG9</accession>
<dbReference type="Proteomes" id="UP000325289">
    <property type="component" value="Unassembled WGS sequence"/>
</dbReference>
<dbReference type="GO" id="GO:0004252">
    <property type="term" value="F:serine-type endopeptidase activity"/>
    <property type="evidence" value="ECO:0007669"/>
    <property type="project" value="InterPro"/>
</dbReference>
<gene>
    <name evidence="2" type="ORF">SAMN04515678_1247</name>
</gene>
<dbReference type="InterPro" id="IPR036852">
    <property type="entry name" value="Peptidase_S8/S53_dom_sf"/>
</dbReference>
<dbReference type="InterPro" id="IPR000209">
    <property type="entry name" value="Peptidase_S8/S53_dom"/>
</dbReference>
<dbReference type="GO" id="GO:0006508">
    <property type="term" value="P:proteolysis"/>
    <property type="evidence" value="ECO:0007669"/>
    <property type="project" value="InterPro"/>
</dbReference>
<protein>
    <submittedName>
        <fullName evidence="2">Subtilase family protein</fullName>
    </submittedName>
</protein>
<dbReference type="EMBL" id="FOMS01000024">
    <property type="protein sequence ID" value="SFE92483.1"/>
    <property type="molecule type" value="Genomic_DNA"/>
</dbReference>
<evidence type="ECO:0000259" key="1">
    <source>
        <dbReference type="Pfam" id="PF00082"/>
    </source>
</evidence>
<name>A0A1I2EIG9_9RHOB</name>
<dbReference type="Gene3D" id="3.40.50.200">
    <property type="entry name" value="Peptidase S8/S53 domain"/>
    <property type="match status" value="1"/>
</dbReference>